<dbReference type="RefSeq" id="WP_274373813.1">
    <property type="nucleotide sequence ID" value="NZ_CP072943.1"/>
</dbReference>
<dbReference type="Pfam" id="PF10670">
    <property type="entry name" value="DUF4198"/>
    <property type="match status" value="1"/>
</dbReference>
<name>A0A9Q7AG73_9BACT</name>
<keyword evidence="3" id="KW-1185">Reference proteome</keyword>
<evidence type="ECO:0000313" key="3">
    <source>
        <dbReference type="Proteomes" id="UP000671879"/>
    </source>
</evidence>
<proteinExistence type="predicted"/>
<evidence type="ECO:0000256" key="1">
    <source>
        <dbReference type="SAM" id="SignalP"/>
    </source>
</evidence>
<organism evidence="2 3">
    <name type="scientific">Aminithiophilus ramosus</name>
    <dbReference type="NCBI Taxonomy" id="3029084"/>
    <lineage>
        <taxon>Bacteria</taxon>
        <taxon>Thermotogati</taxon>
        <taxon>Synergistota</taxon>
        <taxon>Synergistia</taxon>
        <taxon>Synergistales</taxon>
        <taxon>Aminithiophilaceae</taxon>
        <taxon>Aminithiophilus</taxon>
    </lineage>
</organism>
<keyword evidence="1" id="KW-0732">Signal</keyword>
<reference evidence="3" key="1">
    <citation type="submission" date="2021-04" db="EMBL/GenBank/DDBJ databases">
        <title>A novel Synergistetes isolate from a pyrite-forming mixed culture.</title>
        <authorList>
            <person name="Bunk B."/>
            <person name="Sproer C."/>
            <person name="Spring S."/>
            <person name="Pester M."/>
        </authorList>
    </citation>
    <scope>NUCLEOTIDE SEQUENCE [LARGE SCALE GENOMIC DNA]</scope>
    <source>
        <strain evidence="3">J.5.4.2-T.3.5.2</strain>
    </source>
</reference>
<evidence type="ECO:0000313" key="2">
    <source>
        <dbReference type="EMBL" id="QTX32569.1"/>
    </source>
</evidence>
<gene>
    <name evidence="2" type="ORF">KAR29_01085</name>
</gene>
<feature type="chain" id="PRO_5040233700" evidence="1">
    <location>
        <begin position="24"/>
        <end position="266"/>
    </location>
</feature>
<dbReference type="AlphaFoldDB" id="A0A9Q7AG73"/>
<dbReference type="EMBL" id="CP072943">
    <property type="protein sequence ID" value="QTX32569.1"/>
    <property type="molecule type" value="Genomic_DNA"/>
</dbReference>
<sequence length="266" mass="29610">MRKKLIALVAALAVVSFAFPAFAHFQMVYTPESALERPEELHFKVVFTHPFEAGHTMDMAGVEQFYMVNKGEKKDLKGSLSPIFWSGLSNTGKAYEAKVPLRGMGDFVFGLVPAPYYEPSEEVWMQQCTKVIVNVAGLPTDWDSEIGLPVEILPLAKPYGLWTGNVFSGVVKADGKPVPFAEIEVEFLNHRPDVENNRFAKEGEVEAPQDCFVTQTIRADANGTFVYALPREGWWGFAALGVKTLEYKGAELGQDAVLWVQVRDMK</sequence>
<accession>A0A9Q7AG73</accession>
<dbReference type="InterPro" id="IPR019613">
    <property type="entry name" value="DUF4198"/>
</dbReference>
<feature type="signal peptide" evidence="1">
    <location>
        <begin position="1"/>
        <end position="23"/>
    </location>
</feature>
<dbReference type="Proteomes" id="UP000671879">
    <property type="component" value="Chromosome"/>
</dbReference>
<dbReference type="KEGG" id="aram:KAR29_01085"/>
<protein>
    <submittedName>
        <fullName evidence="2">DUF4198 domain-containing protein</fullName>
    </submittedName>
</protein>